<dbReference type="NCBIfam" id="TIGR04183">
    <property type="entry name" value="Por_Secre_tail"/>
    <property type="match status" value="1"/>
</dbReference>
<protein>
    <submittedName>
        <fullName evidence="1">T9SS type A sorting domain-containing protein</fullName>
    </submittedName>
</protein>
<proteinExistence type="predicted"/>
<comment type="caution">
    <text evidence="1">The sequence shown here is derived from an EMBL/GenBank/DDBJ whole genome shotgun (WGS) entry which is preliminary data.</text>
</comment>
<name>A0A7V5PNQ5_CALAY</name>
<dbReference type="NCBIfam" id="NF045524">
    <property type="entry name" value="MXAN_6640_HExxH"/>
    <property type="match status" value="1"/>
</dbReference>
<gene>
    <name evidence="1" type="ORF">ENJ89_04700</name>
</gene>
<dbReference type="InterPro" id="IPR026444">
    <property type="entry name" value="Secre_tail"/>
</dbReference>
<accession>A0A7V5PNQ5</accession>
<dbReference type="EMBL" id="DROD01000318">
    <property type="protein sequence ID" value="HHJ52471.1"/>
    <property type="molecule type" value="Genomic_DNA"/>
</dbReference>
<sequence length="535" mass="60516">MKKITVGLFIFLLTLQGARGTDLAWLEQYVRQRLEPQTTNEALGTCGFSAQLELRRHWRELPPELQSAALNLLQEPKRQTSTVSPSGHFVLHYDTTGYNAVPLADVSGNGVPDYVDSAAVYLDHAWQVEIDSLGFAPPPAANGNPVTTYPIYFTNYYSLYGSTTPNEEIAALPGNNYTSYIELNNDFYSRHFYTTGLAALKVTAAHEFNHAIQLGYNFRIEGNSYPDIFFMEMTSTWLEDYVYDEVNDYVQYLSAYLPTIDGRAFNAWDGNSEYANSLYLHMLAERYNPQIVPEVWRQINHEPALNALNTVLKKHGSTFADSHNRYAVWVYFTGTRAVPGKYFPEAADYPLISIFYTKNKLNESLPQLSMRHVESYVQTGYTWRAKVSSNSSAGRLTHITALPQVPAPVAFNSWQLFYQNADQPIVVVETNPLTKSIDQLSYTVELSPVTPGPNLVKTSSTRNKVVFYNVPSQAKIQIFTVNGQLVTRLQNQSGEVQHLSWDLTDRLGQKVATGIYVYYIRMNQRDIVGKFAVVR</sequence>
<reference evidence="1" key="1">
    <citation type="journal article" date="2020" name="mSystems">
        <title>Genome- and Community-Level Interaction Insights into Carbon Utilization and Element Cycling Functions of Hydrothermarchaeota in Hydrothermal Sediment.</title>
        <authorList>
            <person name="Zhou Z."/>
            <person name="Liu Y."/>
            <person name="Xu W."/>
            <person name="Pan J."/>
            <person name="Luo Z.H."/>
            <person name="Li M."/>
        </authorList>
    </citation>
    <scope>NUCLEOTIDE SEQUENCE [LARGE SCALE GENOMIC DNA]</scope>
    <source>
        <strain evidence="1">HyVt-527</strain>
    </source>
</reference>
<evidence type="ECO:0000313" key="1">
    <source>
        <dbReference type="EMBL" id="HHJ52471.1"/>
    </source>
</evidence>
<dbReference type="AlphaFoldDB" id="A0A7V5PNQ5"/>
<dbReference type="Gene3D" id="2.60.40.4070">
    <property type="match status" value="1"/>
</dbReference>
<dbReference type="Proteomes" id="UP000886124">
    <property type="component" value="Unassembled WGS sequence"/>
</dbReference>
<organism evidence="1">
    <name type="scientific">Caldithrix abyssi</name>
    <dbReference type="NCBI Taxonomy" id="187145"/>
    <lineage>
        <taxon>Bacteria</taxon>
        <taxon>Pseudomonadati</taxon>
        <taxon>Calditrichota</taxon>
        <taxon>Calditrichia</taxon>
        <taxon>Calditrichales</taxon>
        <taxon>Calditrichaceae</taxon>
        <taxon>Caldithrix</taxon>
    </lineage>
</organism>